<evidence type="ECO:0000313" key="2">
    <source>
        <dbReference type="EMBL" id="TCS81292.1"/>
    </source>
</evidence>
<dbReference type="PANTHER" id="PTHR45138:SF9">
    <property type="entry name" value="DIGUANYLATE CYCLASE DGCM-RELATED"/>
    <property type="match status" value="1"/>
</dbReference>
<feature type="domain" description="GGDEF" evidence="1">
    <location>
        <begin position="536"/>
        <end position="665"/>
    </location>
</feature>
<dbReference type="Gene3D" id="3.30.70.270">
    <property type="match status" value="1"/>
</dbReference>
<dbReference type="SUPFAM" id="SSF55781">
    <property type="entry name" value="GAF domain-like"/>
    <property type="match status" value="2"/>
</dbReference>
<evidence type="ECO:0000259" key="1">
    <source>
        <dbReference type="PROSITE" id="PS50887"/>
    </source>
</evidence>
<accession>A0A4V2USG0</accession>
<dbReference type="Pfam" id="PF00990">
    <property type="entry name" value="GGDEF"/>
    <property type="match status" value="1"/>
</dbReference>
<dbReference type="PROSITE" id="PS50887">
    <property type="entry name" value="GGDEF"/>
    <property type="match status" value="1"/>
</dbReference>
<keyword evidence="3" id="KW-1185">Reference proteome</keyword>
<dbReference type="GO" id="GO:0052621">
    <property type="term" value="F:diguanylate cyclase activity"/>
    <property type="evidence" value="ECO:0007669"/>
    <property type="project" value="TreeGrafter"/>
</dbReference>
<dbReference type="EMBL" id="SMAB01000013">
    <property type="protein sequence ID" value="TCS81292.1"/>
    <property type="molecule type" value="Genomic_DNA"/>
</dbReference>
<dbReference type="Pfam" id="PF13185">
    <property type="entry name" value="GAF_2"/>
    <property type="match status" value="1"/>
</dbReference>
<organism evidence="2 3">
    <name type="scientific">Tepidibacillus fermentans</name>
    <dbReference type="NCBI Taxonomy" id="1281767"/>
    <lineage>
        <taxon>Bacteria</taxon>
        <taxon>Bacillati</taxon>
        <taxon>Bacillota</taxon>
        <taxon>Bacilli</taxon>
        <taxon>Bacillales</taxon>
        <taxon>Bacillaceae</taxon>
        <taxon>Tepidibacillus</taxon>
    </lineage>
</organism>
<dbReference type="InterPro" id="IPR029787">
    <property type="entry name" value="Nucleotide_cyclase"/>
</dbReference>
<sequence length="665" mass="75389">MVCCNQFNEGKEILYPREQIIEEYYQKALEDGIDPSQFRIIEKGNDIKDAQLLTVFHRFLHFVRDRDLLFEHGILILANREGKVLELAHPSDFPDFFQKGDSECFDWSLEAIGPNAIGLTAKKGISTFVNGSEHYHHLLKNYQSTSVPISDSSKQMIGILGFLSTRNYKAQALGCLQGILVAFELAYLEHEKFVVLEREAKKRDALFDMTQKLYSTMDVNEILSEAIHTFQLFYPEVQIELWLTQEYLVSNLPIKQLMFIPNREDINGQAFLEGKLILRRRKQNEKNGEIAAPLRGKQGVYGVIHISYDQIDTFTEEEISFISNIADIIGMAFEKAKLYQQSNHLVKELRAINELTKRLNQSLTLDTILQIVISELTKLYDAQHVSVLKVSEKKDCLTVIASNINSNVGMIVSLDSGYMGHVYQNKEPIIVSDIQANQQIVDPYMQGLGCRSLMSVPILSNDEMIGVLSVSNSKPLHFSYDDFKMLQHFAQHLGLVLTNAFLHEKLQKVAITDYLTGLYNRSFLDSKMQESQKNDELGSLILFDIDDFKKINDTFGHQIGDQILIQFANILEGSIRSTDIASRWGGEEIALYLPQIDTDIALQIGKRILKRVGQETSPKITASAGIATWKQGDKDLSVISLVRHADQALYAAKHKGKNQVIVYPA</sequence>
<gene>
    <name evidence="2" type="ORF">EDD72_11350</name>
</gene>
<dbReference type="Gene3D" id="3.30.450.40">
    <property type="match status" value="3"/>
</dbReference>
<dbReference type="Proteomes" id="UP000295788">
    <property type="component" value="Unassembled WGS sequence"/>
</dbReference>
<dbReference type="InterPro" id="IPR003018">
    <property type="entry name" value="GAF"/>
</dbReference>
<dbReference type="SUPFAM" id="SSF55073">
    <property type="entry name" value="Nucleotide cyclase"/>
    <property type="match status" value="1"/>
</dbReference>
<dbReference type="NCBIfam" id="TIGR00254">
    <property type="entry name" value="GGDEF"/>
    <property type="match status" value="1"/>
</dbReference>
<dbReference type="InterPro" id="IPR029016">
    <property type="entry name" value="GAF-like_dom_sf"/>
</dbReference>
<proteinExistence type="predicted"/>
<dbReference type="SMART" id="SM00065">
    <property type="entry name" value="GAF"/>
    <property type="match status" value="1"/>
</dbReference>
<dbReference type="InterPro" id="IPR050469">
    <property type="entry name" value="Diguanylate_Cyclase"/>
</dbReference>
<comment type="caution">
    <text evidence="2">The sequence shown here is derived from an EMBL/GenBank/DDBJ whole genome shotgun (WGS) entry which is preliminary data.</text>
</comment>
<dbReference type="RefSeq" id="WP_132769412.1">
    <property type="nucleotide sequence ID" value="NZ_SMAB01000013.1"/>
</dbReference>
<protein>
    <submittedName>
        <fullName evidence="2">Diguanylate cyclase (GGDEF)-like protein</fullName>
    </submittedName>
</protein>
<evidence type="ECO:0000313" key="3">
    <source>
        <dbReference type="Proteomes" id="UP000295788"/>
    </source>
</evidence>
<dbReference type="SMART" id="SM00267">
    <property type="entry name" value="GGDEF"/>
    <property type="match status" value="1"/>
</dbReference>
<dbReference type="PANTHER" id="PTHR45138">
    <property type="entry name" value="REGULATORY COMPONENTS OF SENSORY TRANSDUCTION SYSTEM"/>
    <property type="match status" value="1"/>
</dbReference>
<dbReference type="InterPro" id="IPR000160">
    <property type="entry name" value="GGDEF_dom"/>
</dbReference>
<dbReference type="AlphaFoldDB" id="A0A4V2USG0"/>
<dbReference type="OrthoDB" id="9759607at2"/>
<dbReference type="FunFam" id="3.30.70.270:FF:000001">
    <property type="entry name" value="Diguanylate cyclase domain protein"/>
    <property type="match status" value="1"/>
</dbReference>
<reference evidence="2 3" key="1">
    <citation type="submission" date="2019-03" db="EMBL/GenBank/DDBJ databases">
        <title>Genomic Encyclopedia of Type Strains, Phase IV (KMG-IV): sequencing the most valuable type-strain genomes for metagenomic binning, comparative biology and taxonomic classification.</title>
        <authorList>
            <person name="Goeker M."/>
        </authorList>
    </citation>
    <scope>NUCLEOTIDE SEQUENCE [LARGE SCALE GENOMIC DNA]</scope>
    <source>
        <strain evidence="2 3">DSM 23802</strain>
    </source>
</reference>
<name>A0A4V2USG0_9BACI</name>
<dbReference type="CDD" id="cd01949">
    <property type="entry name" value="GGDEF"/>
    <property type="match status" value="1"/>
</dbReference>
<dbReference type="InterPro" id="IPR043128">
    <property type="entry name" value="Rev_trsase/Diguanyl_cyclase"/>
</dbReference>